<keyword evidence="1" id="KW-0472">Membrane</keyword>
<reference evidence="2" key="1">
    <citation type="journal article" date="2020" name="Nature">
        <title>Giant virus diversity and host interactions through global metagenomics.</title>
        <authorList>
            <person name="Schulz F."/>
            <person name="Roux S."/>
            <person name="Paez-Espino D."/>
            <person name="Jungbluth S."/>
            <person name="Walsh D.A."/>
            <person name="Denef V.J."/>
            <person name="McMahon K.D."/>
            <person name="Konstantinidis K.T."/>
            <person name="Eloe-Fadrosh E.A."/>
            <person name="Kyrpides N.C."/>
            <person name="Woyke T."/>
        </authorList>
    </citation>
    <scope>NUCLEOTIDE SEQUENCE</scope>
    <source>
        <strain evidence="2">GVMAG-M-3300020185-18</strain>
    </source>
</reference>
<keyword evidence="1" id="KW-1133">Transmembrane helix</keyword>
<dbReference type="EMBL" id="MN739316">
    <property type="protein sequence ID" value="QHS98378.1"/>
    <property type="molecule type" value="Genomic_DNA"/>
</dbReference>
<accession>A0A6C0C3Z6</accession>
<dbReference type="AlphaFoldDB" id="A0A6C0C3Z6"/>
<name>A0A6C0C3Z6_9ZZZZ</name>
<feature type="transmembrane region" description="Helical" evidence="1">
    <location>
        <begin position="6"/>
        <end position="33"/>
    </location>
</feature>
<sequence>MEKQVFIVIAYILLVYLLIILSSLILFGLFVCVGYGIKELIKTCNGLCCIICISKKVNKQKMNKNIELV</sequence>
<proteinExistence type="predicted"/>
<protein>
    <submittedName>
        <fullName evidence="2">Uncharacterized protein</fullName>
    </submittedName>
</protein>
<organism evidence="2">
    <name type="scientific">viral metagenome</name>
    <dbReference type="NCBI Taxonomy" id="1070528"/>
    <lineage>
        <taxon>unclassified sequences</taxon>
        <taxon>metagenomes</taxon>
        <taxon>organismal metagenomes</taxon>
    </lineage>
</organism>
<keyword evidence="1" id="KW-0812">Transmembrane</keyword>
<evidence type="ECO:0000313" key="2">
    <source>
        <dbReference type="EMBL" id="QHS98378.1"/>
    </source>
</evidence>
<evidence type="ECO:0000256" key="1">
    <source>
        <dbReference type="SAM" id="Phobius"/>
    </source>
</evidence>